<evidence type="ECO:0000313" key="2">
    <source>
        <dbReference type="EMBL" id="MFD1369499.1"/>
    </source>
</evidence>
<gene>
    <name evidence="2" type="ORF">ACFQ5G_29525</name>
</gene>
<feature type="region of interest" description="Disordered" evidence="1">
    <location>
        <begin position="1"/>
        <end position="55"/>
    </location>
</feature>
<dbReference type="Proteomes" id="UP001597183">
    <property type="component" value="Unassembled WGS sequence"/>
</dbReference>
<protein>
    <submittedName>
        <fullName evidence="2">Uncharacterized protein</fullName>
    </submittedName>
</protein>
<proteinExistence type="predicted"/>
<evidence type="ECO:0000313" key="3">
    <source>
        <dbReference type="Proteomes" id="UP001597183"/>
    </source>
</evidence>
<reference evidence="3" key="1">
    <citation type="journal article" date="2019" name="Int. J. Syst. Evol. Microbiol.">
        <title>The Global Catalogue of Microorganisms (GCM) 10K type strain sequencing project: providing services to taxonomists for standard genome sequencing and annotation.</title>
        <authorList>
            <consortium name="The Broad Institute Genomics Platform"/>
            <consortium name="The Broad Institute Genome Sequencing Center for Infectious Disease"/>
            <person name="Wu L."/>
            <person name="Ma J."/>
        </authorList>
    </citation>
    <scope>NUCLEOTIDE SEQUENCE [LARGE SCALE GENOMIC DNA]</scope>
    <source>
        <strain evidence="3">CCM 7526</strain>
    </source>
</reference>
<comment type="caution">
    <text evidence="2">The sequence shown here is derived from an EMBL/GenBank/DDBJ whole genome shotgun (WGS) entry which is preliminary data.</text>
</comment>
<name>A0ABW4AFV2_9ACTN</name>
<dbReference type="EMBL" id="JBHTMK010000040">
    <property type="protein sequence ID" value="MFD1369499.1"/>
    <property type="molecule type" value="Genomic_DNA"/>
</dbReference>
<organism evidence="2 3">
    <name type="scientific">Actinoplanes sichuanensis</name>
    <dbReference type="NCBI Taxonomy" id="512349"/>
    <lineage>
        <taxon>Bacteria</taxon>
        <taxon>Bacillati</taxon>
        <taxon>Actinomycetota</taxon>
        <taxon>Actinomycetes</taxon>
        <taxon>Micromonosporales</taxon>
        <taxon>Micromonosporaceae</taxon>
        <taxon>Actinoplanes</taxon>
    </lineage>
</organism>
<keyword evidence="3" id="KW-1185">Reference proteome</keyword>
<dbReference type="RefSeq" id="WP_317792331.1">
    <property type="nucleotide sequence ID" value="NZ_AP028461.1"/>
</dbReference>
<accession>A0ABW4AFV2</accession>
<sequence>MNPIGEPVDDGVPVVSGGTGPADGDRRPGPAAEPAGPPEVSVPKGQPPAGAAPLG</sequence>
<feature type="compositionally biased region" description="Low complexity" evidence="1">
    <location>
        <begin position="1"/>
        <end position="16"/>
    </location>
</feature>
<evidence type="ECO:0000256" key="1">
    <source>
        <dbReference type="SAM" id="MobiDB-lite"/>
    </source>
</evidence>